<dbReference type="AlphaFoldDB" id="A0A371CM15"/>
<evidence type="ECO:0000313" key="2">
    <source>
        <dbReference type="EMBL" id="RDX41329.1"/>
    </source>
</evidence>
<organism evidence="2 3">
    <name type="scientific">Lentinus brumalis</name>
    <dbReference type="NCBI Taxonomy" id="2498619"/>
    <lineage>
        <taxon>Eukaryota</taxon>
        <taxon>Fungi</taxon>
        <taxon>Dikarya</taxon>
        <taxon>Basidiomycota</taxon>
        <taxon>Agaricomycotina</taxon>
        <taxon>Agaricomycetes</taxon>
        <taxon>Polyporales</taxon>
        <taxon>Polyporaceae</taxon>
        <taxon>Lentinus</taxon>
    </lineage>
</organism>
<proteinExistence type="predicted"/>
<feature type="region of interest" description="Disordered" evidence="1">
    <location>
        <begin position="81"/>
        <end position="119"/>
    </location>
</feature>
<name>A0A371CM15_9APHY</name>
<evidence type="ECO:0000256" key="1">
    <source>
        <dbReference type="SAM" id="MobiDB-lite"/>
    </source>
</evidence>
<protein>
    <submittedName>
        <fullName evidence="2">Uncharacterized protein</fullName>
    </submittedName>
</protein>
<sequence>MSRAGYRYSCAAVRCSSSRRLTLLSTSFTWQRRIPLHTHFCGESIRNDNSGQYLPCIFPPPPCHSPDHAATSVHPCIPFPSHRPPTSGSTITATAGGTSASPSTSTVPSTAARGPPTNDLADRRYCTRRCFRTAMRVTRVGAQISERATSGRK</sequence>
<keyword evidence="3" id="KW-1185">Reference proteome</keyword>
<feature type="compositionally biased region" description="Low complexity" evidence="1">
    <location>
        <begin position="84"/>
        <end position="112"/>
    </location>
</feature>
<dbReference type="Proteomes" id="UP000256964">
    <property type="component" value="Unassembled WGS sequence"/>
</dbReference>
<gene>
    <name evidence="2" type="ORF">OH76DRAFT_220177</name>
</gene>
<evidence type="ECO:0000313" key="3">
    <source>
        <dbReference type="Proteomes" id="UP000256964"/>
    </source>
</evidence>
<accession>A0A371CM15</accession>
<reference evidence="2 3" key="1">
    <citation type="journal article" date="2018" name="Biotechnol. Biofuels">
        <title>Integrative visual omics of the white-rot fungus Polyporus brumalis exposes the biotechnological potential of its oxidative enzymes for delignifying raw plant biomass.</title>
        <authorList>
            <person name="Miyauchi S."/>
            <person name="Rancon A."/>
            <person name="Drula E."/>
            <person name="Hage H."/>
            <person name="Chaduli D."/>
            <person name="Favel A."/>
            <person name="Grisel S."/>
            <person name="Henrissat B."/>
            <person name="Herpoel-Gimbert I."/>
            <person name="Ruiz-Duenas F.J."/>
            <person name="Chevret D."/>
            <person name="Hainaut M."/>
            <person name="Lin J."/>
            <person name="Wang M."/>
            <person name="Pangilinan J."/>
            <person name="Lipzen A."/>
            <person name="Lesage-Meessen L."/>
            <person name="Navarro D."/>
            <person name="Riley R."/>
            <person name="Grigoriev I.V."/>
            <person name="Zhou S."/>
            <person name="Raouche S."/>
            <person name="Rosso M.N."/>
        </authorList>
    </citation>
    <scope>NUCLEOTIDE SEQUENCE [LARGE SCALE GENOMIC DNA]</scope>
    <source>
        <strain evidence="2 3">BRFM 1820</strain>
    </source>
</reference>
<dbReference type="EMBL" id="KZ857515">
    <property type="protein sequence ID" value="RDX41329.1"/>
    <property type="molecule type" value="Genomic_DNA"/>
</dbReference>